<feature type="domain" description="RNA polymerase sigma-70 region 2" evidence="7">
    <location>
        <begin position="12"/>
        <end position="76"/>
    </location>
</feature>
<evidence type="ECO:0000256" key="2">
    <source>
        <dbReference type="ARBA" id="ARBA00023015"/>
    </source>
</evidence>
<dbReference type="InterPro" id="IPR013324">
    <property type="entry name" value="RNA_pol_sigma_r3/r4-like"/>
</dbReference>
<comment type="caution">
    <text evidence="9">The sequence shown here is derived from an EMBL/GenBank/DDBJ whole genome shotgun (WGS) entry which is preliminary data.</text>
</comment>
<feature type="region of interest" description="Disordered" evidence="6">
    <location>
        <begin position="156"/>
        <end position="180"/>
    </location>
</feature>
<name>A0ABW0W458_9BACL</name>
<proteinExistence type="inferred from homology"/>
<keyword evidence="4" id="KW-0238">DNA-binding</keyword>
<evidence type="ECO:0000256" key="5">
    <source>
        <dbReference type="ARBA" id="ARBA00023163"/>
    </source>
</evidence>
<evidence type="ECO:0000259" key="8">
    <source>
        <dbReference type="Pfam" id="PF08281"/>
    </source>
</evidence>
<dbReference type="InterPro" id="IPR039425">
    <property type="entry name" value="RNA_pol_sigma-70-like"/>
</dbReference>
<comment type="similarity">
    <text evidence="1">Belongs to the sigma-70 factor family. ECF subfamily.</text>
</comment>
<dbReference type="Proteomes" id="UP001596047">
    <property type="component" value="Unassembled WGS sequence"/>
</dbReference>
<evidence type="ECO:0000256" key="4">
    <source>
        <dbReference type="ARBA" id="ARBA00023125"/>
    </source>
</evidence>
<sequence length="206" mass="24200">MKPWADFEDTIAPHLNHVRIYCFYLTASKWESEDLLQDALLRAFMHYRKTGELRHPRSLLYKIAKNLHIDAHRRRKGTLLPLDEALQQPYYDPNYASVRGLLEWVAEHLSEREGEMLLLAEVFHYSYQDIADELQCTVPAVKMVLHRSKITLRNSGGEHERMLPAAAANPSRKPTIPKSRKKKAIERWTRALMTYEWKKSEFITVK</sequence>
<dbReference type="RefSeq" id="WP_379191640.1">
    <property type="nucleotide sequence ID" value="NZ_JBHSOW010000110.1"/>
</dbReference>
<evidence type="ECO:0000256" key="1">
    <source>
        <dbReference type="ARBA" id="ARBA00010641"/>
    </source>
</evidence>
<dbReference type="InterPro" id="IPR007627">
    <property type="entry name" value="RNA_pol_sigma70_r2"/>
</dbReference>
<evidence type="ECO:0000256" key="3">
    <source>
        <dbReference type="ARBA" id="ARBA00023082"/>
    </source>
</evidence>
<keyword evidence="2" id="KW-0805">Transcription regulation</keyword>
<reference evidence="10" key="1">
    <citation type="journal article" date="2019" name="Int. J. Syst. Evol. Microbiol.">
        <title>The Global Catalogue of Microorganisms (GCM) 10K type strain sequencing project: providing services to taxonomists for standard genome sequencing and annotation.</title>
        <authorList>
            <consortium name="The Broad Institute Genomics Platform"/>
            <consortium name="The Broad Institute Genome Sequencing Center for Infectious Disease"/>
            <person name="Wu L."/>
            <person name="Ma J."/>
        </authorList>
    </citation>
    <scope>NUCLEOTIDE SEQUENCE [LARGE SCALE GENOMIC DNA]</scope>
    <source>
        <strain evidence="10">CGMCC 1.3240</strain>
    </source>
</reference>
<dbReference type="InterPro" id="IPR014284">
    <property type="entry name" value="RNA_pol_sigma-70_dom"/>
</dbReference>
<dbReference type="PANTHER" id="PTHR43133">
    <property type="entry name" value="RNA POLYMERASE ECF-TYPE SIGMA FACTO"/>
    <property type="match status" value="1"/>
</dbReference>
<dbReference type="SUPFAM" id="SSF88946">
    <property type="entry name" value="Sigma2 domain of RNA polymerase sigma factors"/>
    <property type="match status" value="1"/>
</dbReference>
<evidence type="ECO:0000313" key="9">
    <source>
        <dbReference type="EMBL" id="MFC5652978.1"/>
    </source>
</evidence>
<evidence type="ECO:0000313" key="10">
    <source>
        <dbReference type="Proteomes" id="UP001596047"/>
    </source>
</evidence>
<feature type="domain" description="RNA polymerase sigma factor 70 region 4 type 2" evidence="8">
    <location>
        <begin position="107"/>
        <end position="150"/>
    </location>
</feature>
<dbReference type="PANTHER" id="PTHR43133:SF8">
    <property type="entry name" value="RNA POLYMERASE SIGMA FACTOR HI_1459-RELATED"/>
    <property type="match status" value="1"/>
</dbReference>
<dbReference type="InterPro" id="IPR013249">
    <property type="entry name" value="RNA_pol_sigma70_r4_t2"/>
</dbReference>
<dbReference type="InterPro" id="IPR013325">
    <property type="entry name" value="RNA_pol_sigma_r2"/>
</dbReference>
<dbReference type="Pfam" id="PF08281">
    <property type="entry name" value="Sigma70_r4_2"/>
    <property type="match status" value="1"/>
</dbReference>
<keyword evidence="10" id="KW-1185">Reference proteome</keyword>
<evidence type="ECO:0000259" key="7">
    <source>
        <dbReference type="Pfam" id="PF04542"/>
    </source>
</evidence>
<dbReference type="SUPFAM" id="SSF88659">
    <property type="entry name" value="Sigma3 and sigma4 domains of RNA polymerase sigma factors"/>
    <property type="match status" value="1"/>
</dbReference>
<dbReference type="NCBIfam" id="TIGR02937">
    <property type="entry name" value="sigma70-ECF"/>
    <property type="match status" value="1"/>
</dbReference>
<keyword evidence="5" id="KW-0804">Transcription</keyword>
<dbReference type="Gene3D" id="1.10.1740.10">
    <property type="match status" value="1"/>
</dbReference>
<dbReference type="Pfam" id="PF04542">
    <property type="entry name" value="Sigma70_r2"/>
    <property type="match status" value="1"/>
</dbReference>
<dbReference type="Gene3D" id="1.10.10.10">
    <property type="entry name" value="Winged helix-like DNA-binding domain superfamily/Winged helix DNA-binding domain"/>
    <property type="match status" value="1"/>
</dbReference>
<evidence type="ECO:0000256" key="6">
    <source>
        <dbReference type="SAM" id="MobiDB-lite"/>
    </source>
</evidence>
<keyword evidence="3" id="KW-0731">Sigma factor</keyword>
<accession>A0ABW0W458</accession>
<protein>
    <submittedName>
        <fullName evidence="9">RNA polymerase sigma factor</fullName>
    </submittedName>
</protein>
<dbReference type="InterPro" id="IPR036388">
    <property type="entry name" value="WH-like_DNA-bd_sf"/>
</dbReference>
<organism evidence="9 10">
    <name type="scientific">Paenibacillus solisilvae</name>
    <dbReference type="NCBI Taxonomy" id="2486751"/>
    <lineage>
        <taxon>Bacteria</taxon>
        <taxon>Bacillati</taxon>
        <taxon>Bacillota</taxon>
        <taxon>Bacilli</taxon>
        <taxon>Bacillales</taxon>
        <taxon>Paenibacillaceae</taxon>
        <taxon>Paenibacillus</taxon>
    </lineage>
</organism>
<dbReference type="EMBL" id="JBHSOW010000110">
    <property type="protein sequence ID" value="MFC5652978.1"/>
    <property type="molecule type" value="Genomic_DNA"/>
</dbReference>
<gene>
    <name evidence="9" type="ORF">ACFPYJ_28505</name>
</gene>